<dbReference type="AlphaFoldDB" id="A0A9Q3GR37"/>
<sequence>MGPLGPFRLKSNEAKRSQGGNSTSLKARLVSNHKWTHLSSILVPISKIPKMAKRTPGITFRPLPMNGLWQPPEGAISGPERLPLNSGEDLSFINVPHTKGSRHGAYMCPKDETMMQPPHFLQSLHSPGALKICLQHRPQPPLCLLPPA</sequence>
<organism evidence="2 3">
    <name type="scientific">Austropuccinia psidii MF-1</name>
    <dbReference type="NCBI Taxonomy" id="1389203"/>
    <lineage>
        <taxon>Eukaryota</taxon>
        <taxon>Fungi</taxon>
        <taxon>Dikarya</taxon>
        <taxon>Basidiomycota</taxon>
        <taxon>Pucciniomycotina</taxon>
        <taxon>Pucciniomycetes</taxon>
        <taxon>Pucciniales</taxon>
        <taxon>Sphaerophragmiaceae</taxon>
        <taxon>Austropuccinia</taxon>
    </lineage>
</organism>
<evidence type="ECO:0000313" key="2">
    <source>
        <dbReference type="EMBL" id="MBW0476786.1"/>
    </source>
</evidence>
<proteinExistence type="predicted"/>
<gene>
    <name evidence="2" type="ORF">O181_016501</name>
</gene>
<dbReference type="Proteomes" id="UP000765509">
    <property type="component" value="Unassembled WGS sequence"/>
</dbReference>
<name>A0A9Q3GR37_9BASI</name>
<accession>A0A9Q3GR37</accession>
<protein>
    <submittedName>
        <fullName evidence="2">Uncharacterized protein</fullName>
    </submittedName>
</protein>
<evidence type="ECO:0000313" key="3">
    <source>
        <dbReference type="Proteomes" id="UP000765509"/>
    </source>
</evidence>
<dbReference type="EMBL" id="AVOT02004588">
    <property type="protein sequence ID" value="MBW0476786.1"/>
    <property type="molecule type" value="Genomic_DNA"/>
</dbReference>
<keyword evidence="3" id="KW-1185">Reference proteome</keyword>
<reference evidence="2" key="1">
    <citation type="submission" date="2021-03" db="EMBL/GenBank/DDBJ databases">
        <title>Draft genome sequence of rust myrtle Austropuccinia psidii MF-1, a brazilian biotype.</title>
        <authorList>
            <person name="Quecine M.C."/>
            <person name="Pachon D.M.R."/>
            <person name="Bonatelli M.L."/>
            <person name="Correr F.H."/>
            <person name="Franceschini L.M."/>
            <person name="Leite T.F."/>
            <person name="Margarido G.R.A."/>
            <person name="Almeida C.A."/>
            <person name="Ferrarezi J.A."/>
            <person name="Labate C.A."/>
        </authorList>
    </citation>
    <scope>NUCLEOTIDE SEQUENCE</scope>
    <source>
        <strain evidence="2">MF-1</strain>
    </source>
</reference>
<comment type="caution">
    <text evidence="2">The sequence shown here is derived from an EMBL/GenBank/DDBJ whole genome shotgun (WGS) entry which is preliminary data.</text>
</comment>
<evidence type="ECO:0000256" key="1">
    <source>
        <dbReference type="SAM" id="MobiDB-lite"/>
    </source>
</evidence>
<feature type="region of interest" description="Disordered" evidence="1">
    <location>
        <begin position="1"/>
        <end position="24"/>
    </location>
</feature>